<gene>
    <name evidence="2" type="ORF">BYL167_LOCUS51432</name>
</gene>
<name>A0A8S3C372_9BILA</name>
<proteinExistence type="predicted"/>
<feature type="compositionally biased region" description="Polar residues" evidence="1">
    <location>
        <begin position="131"/>
        <end position="143"/>
    </location>
</feature>
<accession>A0A8S3C372</accession>
<reference evidence="2" key="1">
    <citation type="submission" date="2021-02" db="EMBL/GenBank/DDBJ databases">
        <authorList>
            <person name="Nowell W R."/>
        </authorList>
    </citation>
    <scope>NUCLEOTIDE SEQUENCE</scope>
</reference>
<dbReference type="Gene3D" id="1.10.10.60">
    <property type="entry name" value="Homeodomain-like"/>
    <property type="match status" value="1"/>
</dbReference>
<protein>
    <recommendedName>
        <fullName evidence="4">SANT domain-containing protein</fullName>
    </recommendedName>
</protein>
<evidence type="ECO:0000313" key="3">
    <source>
        <dbReference type="Proteomes" id="UP000681967"/>
    </source>
</evidence>
<evidence type="ECO:0008006" key="4">
    <source>
        <dbReference type="Google" id="ProtNLM"/>
    </source>
</evidence>
<comment type="caution">
    <text evidence="2">The sequence shown here is derived from an EMBL/GenBank/DDBJ whole genome shotgun (WGS) entry which is preliminary data.</text>
</comment>
<dbReference type="AlphaFoldDB" id="A0A8S3C372"/>
<dbReference type="Proteomes" id="UP000681967">
    <property type="component" value="Unassembled WGS sequence"/>
</dbReference>
<sequence length="152" mass="17912">MRVFHLTDFLLQIPSRTTNELIFFYYIWKKSARHDVFVRQNRVEKRRFHLHPYVTDYLEKFFVEQELQLISAFEQNNSSLSSSLNPQSSGHDQLVSKRRLSSDLFLKPMTTVKRPKSLIQPNDSDLIEVNENQQTALSTSPISTKKLHDDDK</sequence>
<evidence type="ECO:0000256" key="1">
    <source>
        <dbReference type="SAM" id="MobiDB-lite"/>
    </source>
</evidence>
<organism evidence="2 3">
    <name type="scientific">Rotaria magnacalcarata</name>
    <dbReference type="NCBI Taxonomy" id="392030"/>
    <lineage>
        <taxon>Eukaryota</taxon>
        <taxon>Metazoa</taxon>
        <taxon>Spiralia</taxon>
        <taxon>Gnathifera</taxon>
        <taxon>Rotifera</taxon>
        <taxon>Eurotatoria</taxon>
        <taxon>Bdelloidea</taxon>
        <taxon>Philodinida</taxon>
        <taxon>Philodinidae</taxon>
        <taxon>Rotaria</taxon>
    </lineage>
</organism>
<feature type="region of interest" description="Disordered" evidence="1">
    <location>
        <begin position="131"/>
        <end position="152"/>
    </location>
</feature>
<dbReference type="EMBL" id="CAJOBH010162383">
    <property type="protein sequence ID" value="CAF4883317.1"/>
    <property type="molecule type" value="Genomic_DNA"/>
</dbReference>
<evidence type="ECO:0000313" key="2">
    <source>
        <dbReference type="EMBL" id="CAF4883317.1"/>
    </source>
</evidence>